<feature type="transmembrane region" description="Helical" evidence="2">
    <location>
        <begin position="42"/>
        <end position="65"/>
    </location>
</feature>
<dbReference type="Gene3D" id="1.20.1250.20">
    <property type="entry name" value="MFS general substrate transporter like domains"/>
    <property type="match status" value="1"/>
</dbReference>
<feature type="region of interest" description="Disordered" evidence="1">
    <location>
        <begin position="386"/>
        <end position="412"/>
    </location>
</feature>
<keyword evidence="2" id="KW-1133">Transmembrane helix</keyword>
<comment type="caution">
    <text evidence="3">The sequence shown here is derived from an EMBL/GenBank/DDBJ whole genome shotgun (WGS) entry which is preliminary data.</text>
</comment>
<sequence>MSYRDIASRRTLAWAVVAVGARMPVAMAPLAVVFLVRERDGGYALGAMLAAVYVVGEIAGAPLLGMRMRAERARPQLAVGLAVGAVGFAALGALPDAHAAVLALFAFVAGAAPAAAPGGLRALLNSLVPEKSVPQAMSAESVLIFLIWAVAPAAVTGLALGVAPGLPLLLAAVLMALSVAGLWLLPVGWQADESDRDGESMLRIMARAWPVYVTGAASLSLLALAELVLPALLEQRSISVGMAGPLLAGLAVGSAVGSFVYGLRSWPGRLRTQSLVLMLSVCGCLAVVALLPTAAWIAAGLAVAGVLQAGAMLTRNLTLREVLPPSALAAGYSVMYAAIGAGYAASGSLAGGLLSVTTPSAAILAGVGLSLVLTLVGALAEVRPGPRGGAPVPPLPETGAPPQTPLLKRRRG</sequence>
<feature type="transmembrane region" description="Helical" evidence="2">
    <location>
        <begin position="329"/>
        <end position="354"/>
    </location>
</feature>
<feature type="transmembrane region" description="Helical" evidence="2">
    <location>
        <begin position="168"/>
        <end position="189"/>
    </location>
</feature>
<feature type="transmembrane region" description="Helical" evidence="2">
    <location>
        <begin position="360"/>
        <end position="380"/>
    </location>
</feature>
<organism evidence="3 4">
    <name type="scientific">Streptomyces lasiicapitis</name>
    <dbReference type="NCBI Taxonomy" id="1923961"/>
    <lineage>
        <taxon>Bacteria</taxon>
        <taxon>Bacillati</taxon>
        <taxon>Actinomycetota</taxon>
        <taxon>Actinomycetes</taxon>
        <taxon>Kitasatosporales</taxon>
        <taxon>Streptomycetaceae</taxon>
        <taxon>Streptomyces</taxon>
    </lineage>
</organism>
<feature type="transmembrane region" description="Helical" evidence="2">
    <location>
        <begin position="275"/>
        <end position="291"/>
    </location>
</feature>
<feature type="transmembrane region" description="Helical" evidence="2">
    <location>
        <begin position="12"/>
        <end position="36"/>
    </location>
</feature>
<feature type="transmembrane region" description="Helical" evidence="2">
    <location>
        <begin position="238"/>
        <end position="263"/>
    </location>
</feature>
<dbReference type="PANTHER" id="PTHR23542">
    <property type="match status" value="1"/>
</dbReference>
<feature type="transmembrane region" description="Helical" evidence="2">
    <location>
        <begin position="141"/>
        <end position="162"/>
    </location>
</feature>
<name>A0ABQ2M5S0_9ACTN</name>
<protein>
    <recommendedName>
        <fullName evidence="5">MFS transporter</fullName>
    </recommendedName>
</protein>
<evidence type="ECO:0000313" key="3">
    <source>
        <dbReference type="EMBL" id="GGO47293.1"/>
    </source>
</evidence>
<evidence type="ECO:0000256" key="2">
    <source>
        <dbReference type="SAM" id="Phobius"/>
    </source>
</evidence>
<dbReference type="Pfam" id="PF07690">
    <property type="entry name" value="MFS_1"/>
    <property type="match status" value="1"/>
</dbReference>
<feature type="transmembrane region" description="Helical" evidence="2">
    <location>
        <begin position="77"/>
        <end position="94"/>
    </location>
</feature>
<dbReference type="Proteomes" id="UP000656881">
    <property type="component" value="Unassembled WGS sequence"/>
</dbReference>
<proteinExistence type="predicted"/>
<dbReference type="EMBL" id="BMNG01000008">
    <property type="protein sequence ID" value="GGO47293.1"/>
    <property type="molecule type" value="Genomic_DNA"/>
</dbReference>
<evidence type="ECO:0008006" key="5">
    <source>
        <dbReference type="Google" id="ProtNLM"/>
    </source>
</evidence>
<dbReference type="PANTHER" id="PTHR23542:SF1">
    <property type="entry name" value="MAJOR FACILITATOR SUPERFAMILY (MFS) PROFILE DOMAIN-CONTAINING PROTEIN"/>
    <property type="match status" value="1"/>
</dbReference>
<keyword evidence="2" id="KW-0472">Membrane</keyword>
<keyword evidence="2" id="KW-0812">Transmembrane</keyword>
<feature type="transmembrane region" description="Helical" evidence="2">
    <location>
        <begin position="209"/>
        <end position="232"/>
    </location>
</feature>
<evidence type="ECO:0000313" key="4">
    <source>
        <dbReference type="Proteomes" id="UP000656881"/>
    </source>
</evidence>
<dbReference type="RefSeq" id="WP_229697089.1">
    <property type="nucleotide sequence ID" value="NZ_BMNG01000008.1"/>
</dbReference>
<accession>A0ABQ2M5S0</accession>
<dbReference type="InterPro" id="IPR011701">
    <property type="entry name" value="MFS"/>
</dbReference>
<gene>
    <name evidence="3" type="ORF">GCM10012286_40250</name>
</gene>
<dbReference type="SUPFAM" id="SSF103473">
    <property type="entry name" value="MFS general substrate transporter"/>
    <property type="match status" value="1"/>
</dbReference>
<dbReference type="InterPro" id="IPR036259">
    <property type="entry name" value="MFS_trans_sf"/>
</dbReference>
<evidence type="ECO:0000256" key="1">
    <source>
        <dbReference type="SAM" id="MobiDB-lite"/>
    </source>
</evidence>
<reference evidence="4" key="1">
    <citation type="journal article" date="2019" name="Int. J. Syst. Evol. Microbiol.">
        <title>The Global Catalogue of Microorganisms (GCM) 10K type strain sequencing project: providing services to taxonomists for standard genome sequencing and annotation.</title>
        <authorList>
            <consortium name="The Broad Institute Genomics Platform"/>
            <consortium name="The Broad Institute Genome Sequencing Center for Infectious Disease"/>
            <person name="Wu L."/>
            <person name="Ma J."/>
        </authorList>
    </citation>
    <scope>NUCLEOTIDE SEQUENCE [LARGE SCALE GENOMIC DNA]</scope>
    <source>
        <strain evidence="4">CGMCC 4.7349</strain>
    </source>
</reference>
<keyword evidence="4" id="KW-1185">Reference proteome</keyword>
<feature type="transmembrane region" description="Helical" evidence="2">
    <location>
        <begin position="100"/>
        <end position="120"/>
    </location>
</feature>